<dbReference type="Pfam" id="PF04191">
    <property type="entry name" value="PEMT"/>
    <property type="match status" value="1"/>
</dbReference>
<dbReference type="GeneID" id="90026615"/>
<comment type="pathway">
    <text evidence="2">Lipid metabolism.</text>
</comment>
<feature type="binding site" evidence="14">
    <location>
        <begin position="216"/>
        <end position="217"/>
    </location>
    <ligand>
        <name>S-adenosyl-L-methionine</name>
        <dbReference type="ChEBI" id="CHEBI:59789"/>
    </ligand>
</feature>
<sequence length="242" mass="27006">MDKLHNLLTPITGAEKIGFIDTSKQSFYISAMAIAFNPIFWNVVAQTGNYAQHYSHIHCFTLVEEQTNAGNHSSEYRTHFLTRTFGSPKLGCYFLAITIFSLGIFRDYLYTEALDEQPFYPPLHMPTTGITLLGIGNLLVLSSMYALGVTGTYLGDYFGILMDEPVTGFPFNVTGAPMYWGSTCSFLGTALYKGRAAGVVLSAVVFFMYLVALQFEDPFTAQIYAKRDKERAIQIREGKKKA</sequence>
<dbReference type="GO" id="GO:0000773">
    <property type="term" value="F:phosphatidyl-N-methylethanolamine N-methyltransferase activity"/>
    <property type="evidence" value="ECO:0007669"/>
    <property type="project" value="UniProtKB-UniRule"/>
</dbReference>
<evidence type="ECO:0000256" key="7">
    <source>
        <dbReference type="ARBA" id="ARBA00022692"/>
    </source>
</evidence>
<keyword evidence="11 14" id="KW-0472">Membrane</keyword>
<comment type="catalytic activity">
    <reaction evidence="14">
        <text>a 1,2-diacyl-sn-glycero-3-phospho-N,N-dimethylethanolamine + S-adenosyl-L-methionine = a 1,2-diacyl-sn-glycero-3-phosphocholine + S-adenosyl-L-homocysteine + H(+)</text>
        <dbReference type="Rhea" id="RHEA:32739"/>
        <dbReference type="ChEBI" id="CHEBI:15378"/>
        <dbReference type="ChEBI" id="CHEBI:57643"/>
        <dbReference type="ChEBI" id="CHEBI:57856"/>
        <dbReference type="ChEBI" id="CHEBI:59789"/>
        <dbReference type="ChEBI" id="CHEBI:64572"/>
    </reaction>
</comment>
<evidence type="ECO:0000256" key="2">
    <source>
        <dbReference type="ARBA" id="ARBA00005189"/>
    </source>
</evidence>
<evidence type="ECO:0000256" key="5">
    <source>
        <dbReference type="ARBA" id="ARBA00022679"/>
    </source>
</evidence>
<evidence type="ECO:0000256" key="4">
    <source>
        <dbReference type="ARBA" id="ARBA00022603"/>
    </source>
</evidence>
<feature type="topological domain" description="Lumenal" evidence="14">
    <location>
        <begin position="1"/>
        <end position="24"/>
    </location>
</feature>
<dbReference type="AlphaFoldDB" id="A0AAN7T6D4"/>
<dbReference type="EMBL" id="JAVRRJ010000001">
    <property type="protein sequence ID" value="KAK5091103.1"/>
    <property type="molecule type" value="Genomic_DNA"/>
</dbReference>
<dbReference type="InterPro" id="IPR007318">
    <property type="entry name" value="Phopholipid_MeTrfase"/>
</dbReference>
<evidence type="ECO:0000256" key="3">
    <source>
        <dbReference type="ARBA" id="ARBA00022516"/>
    </source>
</evidence>
<gene>
    <name evidence="16" type="primary">OPI3</name>
    <name evidence="16" type="ORF">LTR05_001283</name>
</gene>
<reference evidence="16 17" key="1">
    <citation type="submission" date="2023-08" db="EMBL/GenBank/DDBJ databases">
        <title>Black Yeasts Isolated from many extreme environments.</title>
        <authorList>
            <person name="Coleine C."/>
            <person name="Stajich J.E."/>
            <person name="Selbmann L."/>
        </authorList>
    </citation>
    <scope>NUCLEOTIDE SEQUENCE [LARGE SCALE GENOMIC DNA]</scope>
    <source>
        <strain evidence="16 17">CCFEE 5910</strain>
    </source>
</reference>
<comment type="similarity">
    <text evidence="14">Belongs to the class VI-like SAM-binding methyltransferase superfamily. PEMT/PEM2 methyltransferase family.</text>
</comment>
<evidence type="ECO:0000256" key="8">
    <source>
        <dbReference type="ARBA" id="ARBA00022824"/>
    </source>
</evidence>
<keyword evidence="7 14" id="KW-0812">Transmembrane</keyword>
<dbReference type="PIRSF" id="PIRSF005444">
    <property type="entry name" value="PEMT"/>
    <property type="match status" value="1"/>
</dbReference>
<evidence type="ECO:0000313" key="16">
    <source>
        <dbReference type="EMBL" id="KAK5091103.1"/>
    </source>
</evidence>
<dbReference type="PANTHER" id="PTHR15458:SF5">
    <property type="entry name" value="PHOSPHATIDYLETHANOLAMINE N-METHYLTRANSFERASE"/>
    <property type="match status" value="1"/>
</dbReference>
<dbReference type="Proteomes" id="UP001309876">
    <property type="component" value="Unassembled WGS sequence"/>
</dbReference>
<evidence type="ECO:0000256" key="11">
    <source>
        <dbReference type="ARBA" id="ARBA00023136"/>
    </source>
</evidence>
<comment type="subcellular location">
    <subcellularLocation>
        <location evidence="14">Endoplasmic reticulum membrane</location>
        <topology evidence="14">Multi-pass membrane protein</topology>
    </subcellularLocation>
    <subcellularLocation>
        <location evidence="14">Mitochondrion membrane</location>
        <topology evidence="14">Multi-pass membrane protein</topology>
    </subcellularLocation>
</comment>
<dbReference type="PROSITE" id="PS51599">
    <property type="entry name" value="SAM_PEMT_PEM2"/>
    <property type="match status" value="1"/>
</dbReference>
<dbReference type="RefSeq" id="XP_064752350.1">
    <property type="nucleotide sequence ID" value="XM_064901274.1"/>
</dbReference>
<evidence type="ECO:0000256" key="15">
    <source>
        <dbReference type="SAM" id="Phobius"/>
    </source>
</evidence>
<feature type="transmembrane region" description="Helical" evidence="15">
    <location>
        <begin position="90"/>
        <end position="110"/>
    </location>
</feature>
<keyword evidence="14" id="KW-0496">Mitochondrion</keyword>
<feature type="intramembrane region" description="Helical" evidence="14">
    <location>
        <begin position="25"/>
        <end position="45"/>
    </location>
</feature>
<dbReference type="HAMAP" id="MF_03216">
    <property type="entry name" value="PLMT"/>
    <property type="match status" value="1"/>
</dbReference>
<organism evidence="16 17">
    <name type="scientific">Lithohypha guttulata</name>
    <dbReference type="NCBI Taxonomy" id="1690604"/>
    <lineage>
        <taxon>Eukaryota</taxon>
        <taxon>Fungi</taxon>
        <taxon>Dikarya</taxon>
        <taxon>Ascomycota</taxon>
        <taxon>Pezizomycotina</taxon>
        <taxon>Eurotiomycetes</taxon>
        <taxon>Chaetothyriomycetidae</taxon>
        <taxon>Chaetothyriales</taxon>
        <taxon>Trichomeriaceae</taxon>
        <taxon>Lithohypha</taxon>
    </lineage>
</organism>
<evidence type="ECO:0000256" key="10">
    <source>
        <dbReference type="ARBA" id="ARBA00023098"/>
    </source>
</evidence>
<keyword evidence="5 14" id="KW-0808">Transferase</keyword>
<comment type="function">
    <text evidence="14">Catalyzes the second two steps of the methylation pathway of phosphatidylcholine biosynthesis, the SAM-dependent methylation of phosphatidylmonomethylethanolamine (PMME) to phosphatidyldimethylethanolamine (PDME) and of PDME to phosphatidylcholine (PC).</text>
</comment>
<dbReference type="GO" id="GO:0032259">
    <property type="term" value="P:methylation"/>
    <property type="evidence" value="ECO:0007669"/>
    <property type="project" value="UniProtKB-KW"/>
</dbReference>
<comment type="catalytic activity">
    <reaction evidence="14">
        <text>a 1,2-diacyl-sn-glycero-3-phospho-N-methylethanolamine + S-adenosyl-L-methionine = a 1,2-diacyl-sn-glycero-3-phospho-N,N-dimethylethanolamine + S-adenosyl-L-homocysteine + H(+)</text>
        <dbReference type="Rhea" id="RHEA:32735"/>
        <dbReference type="ChEBI" id="CHEBI:15378"/>
        <dbReference type="ChEBI" id="CHEBI:57856"/>
        <dbReference type="ChEBI" id="CHEBI:59789"/>
        <dbReference type="ChEBI" id="CHEBI:64572"/>
        <dbReference type="ChEBI" id="CHEBI:64573"/>
        <dbReference type="EC" id="2.1.1.71"/>
    </reaction>
</comment>
<keyword evidence="10 14" id="KW-0443">Lipid metabolism</keyword>
<dbReference type="EC" id="2.1.1.71" evidence="14"/>
<keyword evidence="4 14" id="KW-0489">Methyltransferase</keyword>
<keyword evidence="6 14" id="KW-0949">S-adenosyl-L-methionine</keyword>
<dbReference type="InterPro" id="IPR024960">
    <property type="entry name" value="PEMT/MFAP"/>
</dbReference>
<feature type="transmembrane region" description="Helical" evidence="15">
    <location>
        <begin position="130"/>
        <end position="154"/>
    </location>
</feature>
<dbReference type="GO" id="GO:0006656">
    <property type="term" value="P:phosphatidylcholine biosynthetic process"/>
    <property type="evidence" value="ECO:0007669"/>
    <property type="project" value="UniProtKB-UniRule"/>
</dbReference>
<feature type="topological domain" description="Lumenal" evidence="14">
    <location>
        <begin position="151"/>
        <end position="193"/>
    </location>
</feature>
<proteinExistence type="inferred from homology"/>
<dbReference type="Gene3D" id="1.20.120.1630">
    <property type="match status" value="1"/>
</dbReference>
<feature type="transmembrane region" description="Helical" evidence="15">
    <location>
        <begin position="196"/>
        <end position="215"/>
    </location>
</feature>
<evidence type="ECO:0000256" key="9">
    <source>
        <dbReference type="ARBA" id="ARBA00022989"/>
    </source>
</evidence>
<dbReference type="PANTHER" id="PTHR15458">
    <property type="entry name" value="PHOSPHATIDYLETHANOLAMINE N-METHYLTRANSFERASE"/>
    <property type="match status" value="1"/>
</dbReference>
<keyword evidence="12 14" id="KW-0594">Phospholipid biosynthesis</keyword>
<dbReference type="GO" id="GO:0031966">
    <property type="term" value="C:mitochondrial membrane"/>
    <property type="evidence" value="ECO:0007669"/>
    <property type="project" value="UniProtKB-SubCell"/>
</dbReference>
<evidence type="ECO:0000256" key="1">
    <source>
        <dbReference type="ARBA" id="ARBA00004969"/>
    </source>
</evidence>
<keyword evidence="3 14" id="KW-0444">Lipid biosynthesis</keyword>
<comment type="caution">
    <text evidence="14">Lacks conserved residue(s) required for the propagation of feature annotation.</text>
</comment>
<feature type="topological domain" description="Lumenal" evidence="14">
    <location>
        <begin position="73"/>
        <end position="84"/>
    </location>
</feature>
<feature type="topological domain" description="Cytoplasmic" evidence="14">
    <location>
        <begin position="215"/>
        <end position="242"/>
    </location>
</feature>
<dbReference type="GO" id="GO:0005789">
    <property type="term" value="C:endoplasmic reticulum membrane"/>
    <property type="evidence" value="ECO:0007669"/>
    <property type="project" value="UniProtKB-SubCell"/>
</dbReference>
<evidence type="ECO:0000256" key="13">
    <source>
        <dbReference type="ARBA" id="ARBA00023264"/>
    </source>
</evidence>
<protein>
    <recommendedName>
        <fullName evidence="14">Phosphatidyl-N-methylethanolamine N-methyltransferase</fullName>
        <ecNumber evidence="14">2.1.1.71</ecNumber>
    </recommendedName>
    <alternativeName>
        <fullName evidence="14">Phospholipid methyltransferase</fullName>
        <shortName evidence="14">PLMT</shortName>
    </alternativeName>
</protein>
<comment type="pathway">
    <text evidence="1 14">Phospholipid metabolism; phosphatidylcholine biosynthesis.</text>
</comment>
<evidence type="ECO:0000313" key="17">
    <source>
        <dbReference type="Proteomes" id="UP001309876"/>
    </source>
</evidence>
<evidence type="ECO:0000256" key="14">
    <source>
        <dbReference type="HAMAP-Rule" id="MF_03216"/>
    </source>
</evidence>
<keyword evidence="17" id="KW-1185">Reference proteome</keyword>
<keyword evidence="9 14" id="KW-1133">Transmembrane helix</keyword>
<accession>A0AAN7T6D4</accession>
<evidence type="ECO:0000256" key="6">
    <source>
        <dbReference type="ARBA" id="ARBA00022691"/>
    </source>
</evidence>
<keyword evidence="13 14" id="KW-1208">Phospholipid metabolism</keyword>
<feature type="binding site" evidence="14">
    <location>
        <begin position="134"/>
        <end position="136"/>
    </location>
    <ligand>
        <name>S-adenosyl-L-methionine</name>
        <dbReference type="ChEBI" id="CHEBI:59789"/>
    </ligand>
</feature>
<name>A0AAN7T6D4_9EURO</name>
<keyword evidence="8 14" id="KW-0256">Endoplasmic reticulum</keyword>
<comment type="caution">
    <text evidence="16">The sequence shown here is derived from an EMBL/GenBank/DDBJ whole genome shotgun (WGS) entry which is preliminary data.</text>
</comment>
<evidence type="ECO:0000256" key="12">
    <source>
        <dbReference type="ARBA" id="ARBA00023209"/>
    </source>
</evidence>